<organism evidence="1 2">
    <name type="scientific">Marchantia polymorpha</name>
    <name type="common">Common liverwort</name>
    <name type="synonym">Marchantia aquatica</name>
    <dbReference type="NCBI Taxonomy" id="3197"/>
    <lineage>
        <taxon>Eukaryota</taxon>
        <taxon>Viridiplantae</taxon>
        <taxon>Streptophyta</taxon>
        <taxon>Embryophyta</taxon>
        <taxon>Marchantiophyta</taxon>
        <taxon>Marchantiopsida</taxon>
        <taxon>Marchantiidae</taxon>
        <taxon>Marchantiales</taxon>
        <taxon>Marchantiaceae</taxon>
        <taxon>Marchantia</taxon>
    </lineage>
</organism>
<dbReference type="Proteomes" id="UP000244005">
    <property type="component" value="Unassembled WGS sequence"/>
</dbReference>
<protein>
    <submittedName>
        <fullName evidence="1">Uncharacterized protein</fullName>
    </submittedName>
</protein>
<sequence length="102" mass="11750">MKFDGLRFCLRHACGSKQVRLEDSFLWLKHGSLVLVRFRCQTKLTRATAGGARFIIAEILRAFILLGTEGELITLDRRHDFLIAPRYNCHRTGIPRLPDVRV</sequence>
<proteinExistence type="predicted"/>
<dbReference type="AlphaFoldDB" id="A0A2R6X5L0"/>
<dbReference type="EMBL" id="KZ772707">
    <property type="protein sequence ID" value="PTQ41377.1"/>
    <property type="molecule type" value="Genomic_DNA"/>
</dbReference>
<accession>A0A2R6X5L0</accession>
<gene>
    <name evidence="1" type="ORF">MARPO_0035s0143</name>
</gene>
<reference evidence="2" key="1">
    <citation type="journal article" date="2017" name="Cell">
        <title>Insights into land plant evolution garnered from the Marchantia polymorpha genome.</title>
        <authorList>
            <person name="Bowman J.L."/>
            <person name="Kohchi T."/>
            <person name="Yamato K.T."/>
            <person name="Jenkins J."/>
            <person name="Shu S."/>
            <person name="Ishizaki K."/>
            <person name="Yamaoka S."/>
            <person name="Nishihama R."/>
            <person name="Nakamura Y."/>
            <person name="Berger F."/>
            <person name="Adam C."/>
            <person name="Aki S.S."/>
            <person name="Althoff F."/>
            <person name="Araki T."/>
            <person name="Arteaga-Vazquez M.A."/>
            <person name="Balasubrmanian S."/>
            <person name="Barry K."/>
            <person name="Bauer D."/>
            <person name="Boehm C.R."/>
            <person name="Briginshaw L."/>
            <person name="Caballero-Perez J."/>
            <person name="Catarino B."/>
            <person name="Chen F."/>
            <person name="Chiyoda S."/>
            <person name="Chovatia M."/>
            <person name="Davies K.M."/>
            <person name="Delmans M."/>
            <person name="Demura T."/>
            <person name="Dierschke T."/>
            <person name="Dolan L."/>
            <person name="Dorantes-Acosta A.E."/>
            <person name="Eklund D.M."/>
            <person name="Florent S.N."/>
            <person name="Flores-Sandoval E."/>
            <person name="Fujiyama A."/>
            <person name="Fukuzawa H."/>
            <person name="Galik B."/>
            <person name="Grimanelli D."/>
            <person name="Grimwood J."/>
            <person name="Grossniklaus U."/>
            <person name="Hamada T."/>
            <person name="Haseloff J."/>
            <person name="Hetherington A.J."/>
            <person name="Higo A."/>
            <person name="Hirakawa Y."/>
            <person name="Hundley H.N."/>
            <person name="Ikeda Y."/>
            <person name="Inoue K."/>
            <person name="Inoue S.I."/>
            <person name="Ishida S."/>
            <person name="Jia Q."/>
            <person name="Kakita M."/>
            <person name="Kanazawa T."/>
            <person name="Kawai Y."/>
            <person name="Kawashima T."/>
            <person name="Kennedy M."/>
            <person name="Kinose K."/>
            <person name="Kinoshita T."/>
            <person name="Kohara Y."/>
            <person name="Koide E."/>
            <person name="Komatsu K."/>
            <person name="Kopischke S."/>
            <person name="Kubo M."/>
            <person name="Kyozuka J."/>
            <person name="Lagercrantz U."/>
            <person name="Lin S.S."/>
            <person name="Lindquist E."/>
            <person name="Lipzen A.M."/>
            <person name="Lu C.W."/>
            <person name="De Luna E."/>
            <person name="Martienssen R.A."/>
            <person name="Minamino N."/>
            <person name="Mizutani M."/>
            <person name="Mizutani M."/>
            <person name="Mochizuki N."/>
            <person name="Monte I."/>
            <person name="Mosher R."/>
            <person name="Nagasaki H."/>
            <person name="Nakagami H."/>
            <person name="Naramoto S."/>
            <person name="Nishitani K."/>
            <person name="Ohtani M."/>
            <person name="Okamoto T."/>
            <person name="Okumura M."/>
            <person name="Phillips J."/>
            <person name="Pollak B."/>
            <person name="Reinders A."/>
            <person name="Rovekamp M."/>
            <person name="Sano R."/>
            <person name="Sawa S."/>
            <person name="Schmid M.W."/>
            <person name="Shirakawa M."/>
            <person name="Solano R."/>
            <person name="Spunde A."/>
            <person name="Suetsugu N."/>
            <person name="Sugano S."/>
            <person name="Sugiyama A."/>
            <person name="Sun R."/>
            <person name="Suzuki Y."/>
            <person name="Takenaka M."/>
            <person name="Takezawa D."/>
            <person name="Tomogane H."/>
            <person name="Tsuzuki M."/>
            <person name="Ueda T."/>
            <person name="Umeda M."/>
            <person name="Ward J.M."/>
            <person name="Watanabe Y."/>
            <person name="Yazaki K."/>
            <person name="Yokoyama R."/>
            <person name="Yoshitake Y."/>
            <person name="Yotsui I."/>
            <person name="Zachgo S."/>
            <person name="Schmutz J."/>
        </authorList>
    </citation>
    <scope>NUCLEOTIDE SEQUENCE [LARGE SCALE GENOMIC DNA]</scope>
    <source>
        <strain evidence="2">Tak-1</strain>
    </source>
</reference>
<evidence type="ECO:0000313" key="1">
    <source>
        <dbReference type="EMBL" id="PTQ41377.1"/>
    </source>
</evidence>
<dbReference type="Gramene" id="Mp6g03640.1">
    <property type="protein sequence ID" value="Mp6g03640.1.cds1"/>
    <property type="gene ID" value="Mp6g03640"/>
</dbReference>
<evidence type="ECO:0000313" key="2">
    <source>
        <dbReference type="Proteomes" id="UP000244005"/>
    </source>
</evidence>
<keyword evidence="2" id="KW-1185">Reference proteome</keyword>
<name>A0A2R6X5L0_MARPO</name>